<sequence>MATIISVILLASALLFTFSQAQTATASIDCPAPQPTKPLNTTTPVFGFIPPYNGTGPTLLRFGCHQLVIDRIDPLVNAGQIPSPHQHQIVGGNAFSSSMPYTDISRKASCTTCGYSDDFSNYWTSDLYFRARNGSYKRVSQLPGRYNFNDTFPSAIHGGMVVYYVSDGRGLNSAFKPGFRMFMGDAALRAPPVSPDLSTQNCFRCFSSPDFGGDLFAPCQDDRVDTMFLPPRFCYGLRSNIVFPTCWDGASLDSADHKSHVAYPEEGPAKFVGSKTGVKCPASHPVKIPQLMVEIIWDTTPFNDPDLWPEDGTQPFVLSNGDRTGYSQHADYVFGWKGDALQRGMDAGCRGARCPGMKTQTVEKAARCHVREMVKERHEGWLDTLPGNPAQPPGCGGPVQPHY</sequence>
<evidence type="ECO:0000256" key="1">
    <source>
        <dbReference type="SAM" id="MobiDB-lite"/>
    </source>
</evidence>
<evidence type="ECO:0000313" key="4">
    <source>
        <dbReference type="EMBL" id="KAK3312675.1"/>
    </source>
</evidence>
<evidence type="ECO:0000313" key="5">
    <source>
        <dbReference type="Proteomes" id="UP001283341"/>
    </source>
</evidence>
<accession>A0AAE0HTL2</accession>
<dbReference type="Proteomes" id="UP001283341">
    <property type="component" value="Unassembled WGS sequence"/>
</dbReference>
<dbReference type="AlphaFoldDB" id="A0AAE0HTL2"/>
<dbReference type="EMBL" id="JAUEDM010000008">
    <property type="protein sequence ID" value="KAK3312675.1"/>
    <property type="molecule type" value="Genomic_DNA"/>
</dbReference>
<proteinExistence type="predicted"/>
<feature type="domain" description="DUF1996" evidence="3">
    <location>
        <begin position="73"/>
        <end position="336"/>
    </location>
</feature>
<gene>
    <name evidence="4" type="ORF">B0H66DRAFT_378848</name>
</gene>
<dbReference type="InterPro" id="IPR018535">
    <property type="entry name" value="DUF1996"/>
</dbReference>
<evidence type="ECO:0000256" key="2">
    <source>
        <dbReference type="SAM" id="SignalP"/>
    </source>
</evidence>
<comment type="caution">
    <text evidence="4">The sequence shown here is derived from an EMBL/GenBank/DDBJ whole genome shotgun (WGS) entry which is preliminary data.</text>
</comment>
<feature type="region of interest" description="Disordered" evidence="1">
    <location>
        <begin position="382"/>
        <end position="403"/>
    </location>
</feature>
<dbReference type="Pfam" id="PF09362">
    <property type="entry name" value="DUF1996"/>
    <property type="match status" value="1"/>
</dbReference>
<feature type="signal peptide" evidence="2">
    <location>
        <begin position="1"/>
        <end position="21"/>
    </location>
</feature>
<dbReference type="PANTHER" id="PTHR43662">
    <property type="match status" value="1"/>
</dbReference>
<keyword evidence="2" id="KW-0732">Signal</keyword>
<organism evidence="4 5">
    <name type="scientific">Apodospora peruviana</name>
    <dbReference type="NCBI Taxonomy" id="516989"/>
    <lineage>
        <taxon>Eukaryota</taxon>
        <taxon>Fungi</taxon>
        <taxon>Dikarya</taxon>
        <taxon>Ascomycota</taxon>
        <taxon>Pezizomycotina</taxon>
        <taxon>Sordariomycetes</taxon>
        <taxon>Sordariomycetidae</taxon>
        <taxon>Sordariales</taxon>
        <taxon>Lasiosphaeriaceae</taxon>
        <taxon>Apodospora</taxon>
    </lineage>
</organism>
<dbReference type="PANTHER" id="PTHR43662:SF6">
    <property type="entry name" value="DUF1996 DOMAIN-CONTAINING PROTEIN"/>
    <property type="match status" value="1"/>
</dbReference>
<keyword evidence="5" id="KW-1185">Reference proteome</keyword>
<evidence type="ECO:0000259" key="3">
    <source>
        <dbReference type="Pfam" id="PF09362"/>
    </source>
</evidence>
<protein>
    <recommendedName>
        <fullName evidence="3">DUF1996 domain-containing protein</fullName>
    </recommendedName>
</protein>
<feature type="chain" id="PRO_5042103363" description="DUF1996 domain-containing protein" evidence="2">
    <location>
        <begin position="22"/>
        <end position="403"/>
    </location>
</feature>
<name>A0AAE0HTL2_9PEZI</name>
<reference evidence="4" key="1">
    <citation type="journal article" date="2023" name="Mol. Phylogenet. Evol.">
        <title>Genome-scale phylogeny and comparative genomics of the fungal order Sordariales.</title>
        <authorList>
            <person name="Hensen N."/>
            <person name="Bonometti L."/>
            <person name="Westerberg I."/>
            <person name="Brannstrom I.O."/>
            <person name="Guillou S."/>
            <person name="Cros-Aarteil S."/>
            <person name="Calhoun S."/>
            <person name="Haridas S."/>
            <person name="Kuo A."/>
            <person name="Mondo S."/>
            <person name="Pangilinan J."/>
            <person name="Riley R."/>
            <person name="LaButti K."/>
            <person name="Andreopoulos B."/>
            <person name="Lipzen A."/>
            <person name="Chen C."/>
            <person name="Yan M."/>
            <person name="Daum C."/>
            <person name="Ng V."/>
            <person name="Clum A."/>
            <person name="Steindorff A."/>
            <person name="Ohm R.A."/>
            <person name="Martin F."/>
            <person name="Silar P."/>
            <person name="Natvig D.O."/>
            <person name="Lalanne C."/>
            <person name="Gautier V."/>
            <person name="Ament-Velasquez S.L."/>
            <person name="Kruys A."/>
            <person name="Hutchinson M.I."/>
            <person name="Powell A.J."/>
            <person name="Barry K."/>
            <person name="Miller A.N."/>
            <person name="Grigoriev I.V."/>
            <person name="Debuchy R."/>
            <person name="Gladieux P."/>
            <person name="Hiltunen Thoren M."/>
            <person name="Johannesson H."/>
        </authorList>
    </citation>
    <scope>NUCLEOTIDE SEQUENCE</scope>
    <source>
        <strain evidence="4">CBS 118394</strain>
    </source>
</reference>
<reference evidence="4" key="2">
    <citation type="submission" date="2023-06" db="EMBL/GenBank/DDBJ databases">
        <authorList>
            <consortium name="Lawrence Berkeley National Laboratory"/>
            <person name="Haridas S."/>
            <person name="Hensen N."/>
            <person name="Bonometti L."/>
            <person name="Westerberg I."/>
            <person name="Brannstrom I.O."/>
            <person name="Guillou S."/>
            <person name="Cros-Aarteil S."/>
            <person name="Calhoun S."/>
            <person name="Kuo A."/>
            <person name="Mondo S."/>
            <person name="Pangilinan J."/>
            <person name="Riley R."/>
            <person name="Labutti K."/>
            <person name="Andreopoulos B."/>
            <person name="Lipzen A."/>
            <person name="Chen C."/>
            <person name="Yanf M."/>
            <person name="Daum C."/>
            <person name="Ng V."/>
            <person name="Clum A."/>
            <person name="Steindorff A."/>
            <person name="Ohm R."/>
            <person name="Martin F."/>
            <person name="Silar P."/>
            <person name="Natvig D."/>
            <person name="Lalanne C."/>
            <person name="Gautier V."/>
            <person name="Ament-Velasquez S.L."/>
            <person name="Kruys A."/>
            <person name="Hutchinson M.I."/>
            <person name="Powell A.J."/>
            <person name="Barry K."/>
            <person name="Miller A.N."/>
            <person name="Grigoriev I.V."/>
            <person name="Debuchy R."/>
            <person name="Gladieux P."/>
            <person name="Thoren M.H."/>
            <person name="Johannesson H."/>
        </authorList>
    </citation>
    <scope>NUCLEOTIDE SEQUENCE</scope>
    <source>
        <strain evidence="4">CBS 118394</strain>
    </source>
</reference>